<dbReference type="Gene3D" id="2.40.37.10">
    <property type="entry name" value="Lyase, Ornithine Decarboxylase, Chain A, domain 1"/>
    <property type="match status" value="1"/>
</dbReference>
<feature type="modified residue" description="N6-(pyridoxal phosphate)lysine" evidence="5">
    <location>
        <position position="81"/>
    </location>
</feature>
<dbReference type="InterPro" id="IPR009006">
    <property type="entry name" value="Ala_racemase/Decarboxylase_C"/>
</dbReference>
<accession>A0A8J2X7A5</accession>
<dbReference type="PANTHER" id="PTHR43727">
    <property type="entry name" value="DIAMINOPIMELATE DECARBOXYLASE"/>
    <property type="match status" value="1"/>
</dbReference>
<dbReference type="Pfam" id="PF00278">
    <property type="entry name" value="Orn_DAP_Arg_deC"/>
    <property type="match status" value="1"/>
</dbReference>
<dbReference type="InterPro" id="IPR022644">
    <property type="entry name" value="De-COase2_N"/>
</dbReference>
<dbReference type="Gene3D" id="3.20.20.10">
    <property type="entry name" value="Alanine racemase"/>
    <property type="match status" value="1"/>
</dbReference>
<protein>
    <recommendedName>
        <fullName evidence="11">Diaminopimelate decarboxylase</fullName>
    </recommendedName>
</protein>
<dbReference type="PRINTS" id="PR01179">
    <property type="entry name" value="ODADCRBXLASE"/>
</dbReference>
<dbReference type="AlphaFoldDB" id="A0A8J2X7A5"/>
<gene>
    <name evidence="9" type="ORF">PECAL_6P11760</name>
</gene>
<dbReference type="InterPro" id="IPR022643">
    <property type="entry name" value="De-COase2_C"/>
</dbReference>
<dbReference type="SUPFAM" id="SSF51419">
    <property type="entry name" value="PLP-binding barrel"/>
    <property type="match status" value="1"/>
</dbReference>
<name>A0A8J2X7A5_9STRA</name>
<dbReference type="OrthoDB" id="5034579at2759"/>
<dbReference type="PANTHER" id="PTHR43727:SF2">
    <property type="entry name" value="GROUP IV DECARBOXYLASE"/>
    <property type="match status" value="1"/>
</dbReference>
<evidence type="ECO:0000256" key="4">
    <source>
        <dbReference type="ARBA" id="ARBA00023239"/>
    </source>
</evidence>
<evidence type="ECO:0000256" key="1">
    <source>
        <dbReference type="ARBA" id="ARBA00001933"/>
    </source>
</evidence>
<evidence type="ECO:0000259" key="8">
    <source>
        <dbReference type="Pfam" id="PF02784"/>
    </source>
</evidence>
<dbReference type="InterPro" id="IPR002986">
    <property type="entry name" value="DAP_deCOOHase_LysA"/>
</dbReference>
<dbReference type="PRINTS" id="PR01181">
    <property type="entry name" value="DAPDCRBXLASE"/>
</dbReference>
<evidence type="ECO:0008006" key="11">
    <source>
        <dbReference type="Google" id="ProtNLM"/>
    </source>
</evidence>
<comment type="cofactor">
    <cofactor evidence="1 5">
        <name>pyridoxal 5'-phosphate</name>
        <dbReference type="ChEBI" id="CHEBI:597326"/>
    </cofactor>
</comment>
<evidence type="ECO:0000256" key="5">
    <source>
        <dbReference type="PIRSR" id="PIRSR600183-50"/>
    </source>
</evidence>
<dbReference type="GO" id="GO:0008836">
    <property type="term" value="F:diaminopimelate decarboxylase activity"/>
    <property type="evidence" value="ECO:0007669"/>
    <property type="project" value="InterPro"/>
</dbReference>
<evidence type="ECO:0000256" key="3">
    <source>
        <dbReference type="ARBA" id="ARBA00022898"/>
    </source>
</evidence>
<reference evidence="9" key="1">
    <citation type="submission" date="2021-11" db="EMBL/GenBank/DDBJ databases">
        <authorList>
            <consortium name="Genoscope - CEA"/>
            <person name="William W."/>
        </authorList>
    </citation>
    <scope>NUCLEOTIDE SEQUENCE</scope>
</reference>
<dbReference type="CDD" id="cd06828">
    <property type="entry name" value="PLPDE_III_DapDC"/>
    <property type="match status" value="1"/>
</dbReference>
<dbReference type="Proteomes" id="UP000789595">
    <property type="component" value="Unassembled WGS sequence"/>
</dbReference>
<evidence type="ECO:0000256" key="6">
    <source>
        <dbReference type="RuleBase" id="RU003737"/>
    </source>
</evidence>
<dbReference type="GO" id="GO:0009089">
    <property type="term" value="P:lysine biosynthetic process via diaminopimelate"/>
    <property type="evidence" value="ECO:0007669"/>
    <property type="project" value="InterPro"/>
</dbReference>
<dbReference type="InterPro" id="IPR029066">
    <property type="entry name" value="PLP-binding_barrel"/>
</dbReference>
<feature type="domain" description="Orn/DAP/Arg decarboxylase 2 N-terminal" evidence="8">
    <location>
        <begin position="70"/>
        <end position="298"/>
    </location>
</feature>
<keyword evidence="10" id="KW-1185">Reference proteome</keyword>
<dbReference type="InterPro" id="IPR000183">
    <property type="entry name" value="Orn/DAP/Arg_de-COase"/>
</dbReference>
<feature type="domain" description="Orn/DAP/Arg decarboxylase 2 C-terminal" evidence="7">
    <location>
        <begin position="51"/>
        <end position="405"/>
    </location>
</feature>
<dbReference type="EMBL" id="CAKKNE010000006">
    <property type="protein sequence ID" value="CAH0379548.1"/>
    <property type="molecule type" value="Genomic_DNA"/>
</dbReference>
<keyword evidence="3 5" id="KW-0663">Pyridoxal phosphate</keyword>
<evidence type="ECO:0000313" key="10">
    <source>
        <dbReference type="Proteomes" id="UP000789595"/>
    </source>
</evidence>
<comment type="caution">
    <text evidence="9">The sequence shown here is derived from an EMBL/GenBank/DDBJ whole genome shotgun (WGS) entry which is preliminary data.</text>
</comment>
<comment type="similarity">
    <text evidence="6">Belongs to the Orn/Lys/Arg decarboxylase class-II family.</text>
</comment>
<keyword evidence="2" id="KW-0210">Decarboxylase</keyword>
<proteinExistence type="inferred from homology"/>
<evidence type="ECO:0000313" key="9">
    <source>
        <dbReference type="EMBL" id="CAH0379548.1"/>
    </source>
</evidence>
<dbReference type="Pfam" id="PF02784">
    <property type="entry name" value="Orn_Arg_deC_N"/>
    <property type="match status" value="1"/>
</dbReference>
<evidence type="ECO:0000256" key="2">
    <source>
        <dbReference type="ARBA" id="ARBA00022793"/>
    </source>
</evidence>
<dbReference type="SUPFAM" id="SSF50621">
    <property type="entry name" value="Alanine racemase C-terminal domain-like"/>
    <property type="match status" value="1"/>
</dbReference>
<keyword evidence="4" id="KW-0456">Lyase</keyword>
<feature type="active site" description="Proton donor" evidence="5">
    <location>
        <position position="369"/>
    </location>
</feature>
<evidence type="ECO:0000259" key="7">
    <source>
        <dbReference type="Pfam" id="PF00278"/>
    </source>
</evidence>
<sequence length="457" mass="48980">MKLYLLATAVHALQLPKIMRGKGAAPDLEKLRFLSNDDVRSVQQDFGTPTYVYDAATLKARAEEALAFPNAYGLTVRYAMKACPNGAVLKLFESMGLNFDASSTHEVRRAMRAGVPASKCSLSTQQLDDDAITLMKEHSLEINCCSLSQLDTIGSALPGAKVGVRFNPGLGSGGTAKTNVGGPSSSFGIWHEQFDEVVALAKKHDLEVIRVHTHIGSGSDAEVWKRVSSMSLDLCERLGDSVKTLNLGGGYKVGRMAYETSTNLQEVGKPVTDNFRDYKERTGVELKLEVEPGTYLVANAGALVTKVQDVACTSGAAKGNDFLKLDAGMTDVLRPSLYGSQHPLVVVPSDAAKDADDATHEYVVVGHCCESGDLLTPAPDEPETLAPRLLKSCERGDLLVVESVGAYCSAMSTAGYNSFPTAPEVLKTTKGGFVSIRRRSTLDQLLQNEVQVDASQL</sequence>
<organism evidence="9 10">
    <name type="scientific">Pelagomonas calceolata</name>
    <dbReference type="NCBI Taxonomy" id="35677"/>
    <lineage>
        <taxon>Eukaryota</taxon>
        <taxon>Sar</taxon>
        <taxon>Stramenopiles</taxon>
        <taxon>Ochrophyta</taxon>
        <taxon>Pelagophyceae</taxon>
        <taxon>Pelagomonadales</taxon>
        <taxon>Pelagomonadaceae</taxon>
        <taxon>Pelagomonas</taxon>
    </lineage>
</organism>